<sequence length="134" mass="14273">MEIKPCGSVASRKAPAEYFTGSVRQEPIMEAPAPARVRALSVTFEPGARTAWHTHPLGQTLIVTSGKGFAQSWGGPVSEIRAGDTVWFAPGEKHWHGAGPETAMTHIAIQEALDGKTADWMEPVSDSQYGGGDT</sequence>
<dbReference type="PANTHER" id="PTHR43698:SF1">
    <property type="entry name" value="BLL4564 PROTEIN"/>
    <property type="match status" value="1"/>
</dbReference>
<reference evidence="2" key="1">
    <citation type="submission" date="2022-03" db="EMBL/GenBank/DDBJ databases">
        <title>Fererhizobium litorale gen. nov., sp. nov., isolated from sandy sediments of the Sea of Japan seashore.</title>
        <authorList>
            <person name="Romanenko L."/>
            <person name="Kurilenko V."/>
            <person name="Otstavnykh N."/>
            <person name="Svetashev V."/>
            <person name="Tekutyeva L."/>
            <person name="Isaeva M."/>
            <person name="Mikhailov V."/>
        </authorList>
    </citation>
    <scope>NUCLEOTIDE SEQUENCE</scope>
    <source>
        <strain evidence="2">KMM 9576</strain>
    </source>
</reference>
<evidence type="ECO:0000313" key="3">
    <source>
        <dbReference type="Proteomes" id="UP001161580"/>
    </source>
</evidence>
<gene>
    <name evidence="2" type="ORF">MRS75_03350</name>
</gene>
<dbReference type="Gene3D" id="2.60.120.10">
    <property type="entry name" value="Jelly Rolls"/>
    <property type="match status" value="1"/>
</dbReference>
<dbReference type="SUPFAM" id="SSF51182">
    <property type="entry name" value="RmlC-like cupins"/>
    <property type="match status" value="1"/>
</dbReference>
<evidence type="ECO:0000313" key="2">
    <source>
        <dbReference type="EMBL" id="MDI7921117.1"/>
    </source>
</evidence>
<dbReference type="CDD" id="cd02233">
    <property type="entry name" value="cupin_HNL-like"/>
    <property type="match status" value="1"/>
</dbReference>
<dbReference type="AlphaFoldDB" id="A0AAE3U107"/>
<dbReference type="InterPro" id="IPR014710">
    <property type="entry name" value="RmlC-like_jellyroll"/>
</dbReference>
<dbReference type="PANTHER" id="PTHR43698">
    <property type="entry name" value="RIBD C-TERMINAL DOMAIN CONTAINING PROTEIN"/>
    <property type="match status" value="1"/>
</dbReference>
<feature type="domain" description="Cupin type-2" evidence="1">
    <location>
        <begin position="42"/>
        <end position="98"/>
    </location>
</feature>
<evidence type="ECO:0000259" key="1">
    <source>
        <dbReference type="Pfam" id="PF07883"/>
    </source>
</evidence>
<dbReference type="Proteomes" id="UP001161580">
    <property type="component" value="Unassembled WGS sequence"/>
</dbReference>
<dbReference type="InterPro" id="IPR013096">
    <property type="entry name" value="Cupin_2"/>
</dbReference>
<dbReference type="InterPro" id="IPR011051">
    <property type="entry name" value="RmlC_Cupin_sf"/>
</dbReference>
<accession>A0AAE3U107</accession>
<keyword evidence="3" id="KW-1185">Reference proteome</keyword>
<dbReference type="InterPro" id="IPR047263">
    <property type="entry name" value="HNL-like_cupin"/>
</dbReference>
<name>A0AAE3U107_9HYPH</name>
<organism evidence="2 3">
    <name type="scientific">Ferirhizobium litorale</name>
    <dbReference type="NCBI Taxonomy" id="2927786"/>
    <lineage>
        <taxon>Bacteria</taxon>
        <taxon>Pseudomonadati</taxon>
        <taxon>Pseudomonadota</taxon>
        <taxon>Alphaproteobacteria</taxon>
        <taxon>Hyphomicrobiales</taxon>
        <taxon>Rhizobiaceae</taxon>
        <taxon>Ferirhizobium</taxon>
    </lineage>
</organism>
<proteinExistence type="predicted"/>
<dbReference type="RefSeq" id="WP_311785302.1">
    <property type="nucleotide sequence ID" value="NZ_JALDYY010000002.1"/>
</dbReference>
<dbReference type="Pfam" id="PF07883">
    <property type="entry name" value="Cupin_2"/>
    <property type="match status" value="1"/>
</dbReference>
<comment type="caution">
    <text evidence="2">The sequence shown here is derived from an EMBL/GenBank/DDBJ whole genome shotgun (WGS) entry which is preliminary data.</text>
</comment>
<dbReference type="EMBL" id="JALDYZ010000002">
    <property type="protein sequence ID" value="MDI7921117.1"/>
    <property type="molecule type" value="Genomic_DNA"/>
</dbReference>
<protein>
    <submittedName>
        <fullName evidence="2">Cupin domain-containing protein</fullName>
    </submittedName>
</protein>